<evidence type="ECO:0000313" key="2">
    <source>
        <dbReference type="Proteomes" id="UP000029737"/>
    </source>
</evidence>
<proteinExistence type="predicted"/>
<evidence type="ECO:0000313" key="1">
    <source>
        <dbReference type="EMBL" id="KGI79314.1"/>
    </source>
</evidence>
<reference evidence="1 2" key="1">
    <citation type="journal article" date="2014" name="PLoS ONE">
        <title>Identification and Characterization of a New Erythromycin Biosynthetic Gene Cluster in Actinopolyspora erythraea YIM90600, a Novel Erythronolide-Producing Halophilic Actinomycete Isolated from Salt Field.</title>
        <authorList>
            <person name="Chen D."/>
            <person name="Feng J."/>
            <person name="Huang L."/>
            <person name="Zhang Q."/>
            <person name="Wu J."/>
            <person name="Zhu X."/>
            <person name="Duan Y."/>
            <person name="Xu Z."/>
        </authorList>
    </citation>
    <scope>NUCLEOTIDE SEQUENCE [LARGE SCALE GENOMIC DNA]</scope>
    <source>
        <strain evidence="1 2">YIM90600</strain>
    </source>
</reference>
<protein>
    <submittedName>
        <fullName evidence="1">Uncharacterized protein</fullName>
    </submittedName>
</protein>
<dbReference type="Proteomes" id="UP000029737">
    <property type="component" value="Unassembled WGS sequence"/>
</dbReference>
<dbReference type="RefSeq" id="WP_043578743.1">
    <property type="nucleotide sequence ID" value="NZ_KN214181.1"/>
</dbReference>
<sequence>MLCQHETEIPAGPDPGCAEFTAPGSIRCSADATTRFTFRDCHFEGISGEDGHTTVVYCPEHAAEFRTGLTTSDEDADAVVDLVETAVGVTR</sequence>
<organism evidence="1 2">
    <name type="scientific">Actinopolyspora erythraea</name>
    <dbReference type="NCBI Taxonomy" id="414996"/>
    <lineage>
        <taxon>Bacteria</taxon>
        <taxon>Bacillati</taxon>
        <taxon>Actinomycetota</taxon>
        <taxon>Actinomycetes</taxon>
        <taxon>Actinopolysporales</taxon>
        <taxon>Actinopolysporaceae</taxon>
        <taxon>Actinopolyspora</taxon>
    </lineage>
</organism>
<comment type="caution">
    <text evidence="1">The sequence shown here is derived from an EMBL/GenBank/DDBJ whole genome shotgun (WGS) entry which is preliminary data.</text>
</comment>
<accession>A0ABR4WY45</accession>
<name>A0ABR4WY45_9ACTN</name>
<gene>
    <name evidence="1" type="ORF">IL38_23680</name>
</gene>
<keyword evidence="2" id="KW-1185">Reference proteome</keyword>
<dbReference type="EMBL" id="JPMV01000046">
    <property type="protein sequence ID" value="KGI79314.1"/>
    <property type="molecule type" value="Genomic_DNA"/>
</dbReference>